<organism evidence="1 2">
    <name type="scientific">Hypoxylon rubiginosum</name>
    <dbReference type="NCBI Taxonomy" id="110542"/>
    <lineage>
        <taxon>Eukaryota</taxon>
        <taxon>Fungi</taxon>
        <taxon>Dikarya</taxon>
        <taxon>Ascomycota</taxon>
        <taxon>Pezizomycotina</taxon>
        <taxon>Sordariomycetes</taxon>
        <taxon>Xylariomycetidae</taxon>
        <taxon>Xylariales</taxon>
        <taxon>Hypoxylaceae</taxon>
        <taxon>Hypoxylon</taxon>
    </lineage>
</organism>
<comment type="caution">
    <text evidence="1">The sequence shown here is derived from an EMBL/GenBank/DDBJ whole genome shotgun (WGS) entry which is preliminary data.</text>
</comment>
<name>A0ACC0DD27_9PEZI</name>
<keyword evidence="2" id="KW-1185">Reference proteome</keyword>
<dbReference type="Proteomes" id="UP001497680">
    <property type="component" value="Unassembled WGS sequence"/>
</dbReference>
<accession>A0ACC0DD27</accession>
<gene>
    <name evidence="1" type="ORF">F4821DRAFT_255775</name>
</gene>
<dbReference type="EMBL" id="MU394290">
    <property type="protein sequence ID" value="KAI6090536.1"/>
    <property type="molecule type" value="Genomic_DNA"/>
</dbReference>
<reference evidence="1 2" key="1">
    <citation type="journal article" date="2022" name="New Phytol.">
        <title>Ecological generalism drives hyperdiversity of secondary metabolite gene clusters in xylarialean endophytes.</title>
        <authorList>
            <person name="Franco M.E.E."/>
            <person name="Wisecaver J.H."/>
            <person name="Arnold A.E."/>
            <person name="Ju Y.M."/>
            <person name="Slot J.C."/>
            <person name="Ahrendt S."/>
            <person name="Moore L.P."/>
            <person name="Eastman K.E."/>
            <person name="Scott K."/>
            <person name="Konkel Z."/>
            <person name="Mondo S.J."/>
            <person name="Kuo A."/>
            <person name="Hayes R.D."/>
            <person name="Haridas S."/>
            <person name="Andreopoulos B."/>
            <person name="Riley R."/>
            <person name="LaButti K."/>
            <person name="Pangilinan J."/>
            <person name="Lipzen A."/>
            <person name="Amirebrahimi M."/>
            <person name="Yan J."/>
            <person name="Adam C."/>
            <person name="Keymanesh K."/>
            <person name="Ng V."/>
            <person name="Louie K."/>
            <person name="Northen T."/>
            <person name="Drula E."/>
            <person name="Henrissat B."/>
            <person name="Hsieh H.M."/>
            <person name="Youens-Clark K."/>
            <person name="Lutzoni F."/>
            <person name="Miadlikowska J."/>
            <person name="Eastwood D.C."/>
            <person name="Hamelin R.C."/>
            <person name="Grigoriev I.V."/>
            <person name="U'Ren J.M."/>
        </authorList>
    </citation>
    <scope>NUCLEOTIDE SEQUENCE [LARGE SCALE GENOMIC DNA]</scope>
    <source>
        <strain evidence="1 2">ER1909</strain>
    </source>
</reference>
<evidence type="ECO:0000313" key="2">
    <source>
        <dbReference type="Proteomes" id="UP001497680"/>
    </source>
</evidence>
<sequence length="479" mass="53149">MKYGEHFEEESVPGWSLYNIDYNSLKHQIKTHTSKDQATAIAIPGQQDYALKKFEDAFYIELCNQHNRVGLFVTSKADEIARRLRHLSDSVHQLIVRCNESGGVSPKRQRRLAKYALQVDECEDDIRALRRFVSAQVIAFRKILKKYRKWTGSITLSSRFKENVLSSPKSFTRRDFHPLQTQHQELLATLEAASPDNMMSLQVERLKQKQKAKLQSEQQNGSRRPSQTQQTSSPPSTISTPGGSSGTYWNEYEHGSEAGDNDEGAYALYIDPNASTDFPGFVYIKSMFTAPVDTIRHWLKPRSPETSETQPLIGGGQTPPVDYFSARHNSAAGTTDNEATEDEYASSLNSSVGRRHGGKMQQYASLPESEADQEYKIAVYRDTVLTRTVILAFVAAFVLLGVSGVLIATGRHKLRLEVDAGVTVGSVASLFCACMGLGAMLYRHYPVGVMYSLAVWAAFAAVCALNGMLLVLVVGSNGL</sequence>
<proteinExistence type="predicted"/>
<protein>
    <submittedName>
        <fullName evidence="1">Uncharacterized protein</fullName>
    </submittedName>
</protein>
<evidence type="ECO:0000313" key="1">
    <source>
        <dbReference type="EMBL" id="KAI6090536.1"/>
    </source>
</evidence>